<accession>A0A7K1U883</accession>
<dbReference type="EMBL" id="WRXN01000009">
    <property type="protein sequence ID" value="MVT10572.1"/>
    <property type="molecule type" value="Genomic_DNA"/>
</dbReference>
<dbReference type="CDD" id="cd00038">
    <property type="entry name" value="CAP_ED"/>
    <property type="match status" value="1"/>
</dbReference>
<dbReference type="Gene3D" id="2.60.120.10">
    <property type="entry name" value="Jelly Rolls"/>
    <property type="match status" value="1"/>
</dbReference>
<keyword evidence="2" id="KW-1185">Reference proteome</keyword>
<name>A0A7K1U883_9BACT</name>
<dbReference type="InterPro" id="IPR018490">
    <property type="entry name" value="cNMP-bd_dom_sf"/>
</dbReference>
<evidence type="ECO:0000313" key="1">
    <source>
        <dbReference type="EMBL" id="MVT10572.1"/>
    </source>
</evidence>
<dbReference type="AlphaFoldDB" id="A0A7K1U883"/>
<sequence length="187" mass="21731">MDLSTFLNKTSILPPAACAALDEAFRLEKLSKGHRLFLPDSYPQKVYFIEEGLMRTYYLKESKDITHYFFKENSFTMPIECIFYNRPTPFGLELLENSIIRSIPYPELEKYIDLHPAIEKLMRLLLIDILKSFSDMMNAFQFQSAQERYKGMLEKHPDILLRAPLGHIASYLGITPQTLSVIRAQKS</sequence>
<comment type="caution">
    <text evidence="1">The sequence shown here is derived from an EMBL/GenBank/DDBJ whole genome shotgun (WGS) entry which is preliminary data.</text>
</comment>
<dbReference type="Proteomes" id="UP000461730">
    <property type="component" value="Unassembled WGS sequence"/>
</dbReference>
<organism evidence="1 2">
    <name type="scientific">Chitinophaga tropicalis</name>
    <dbReference type="NCBI Taxonomy" id="2683588"/>
    <lineage>
        <taxon>Bacteria</taxon>
        <taxon>Pseudomonadati</taxon>
        <taxon>Bacteroidota</taxon>
        <taxon>Chitinophagia</taxon>
        <taxon>Chitinophagales</taxon>
        <taxon>Chitinophagaceae</taxon>
        <taxon>Chitinophaga</taxon>
    </lineage>
</organism>
<dbReference type="RefSeq" id="WP_157308014.1">
    <property type="nucleotide sequence ID" value="NZ_WRXN01000009.1"/>
</dbReference>
<protein>
    <submittedName>
        <fullName evidence="1">Crp/Fnr family transcriptional regulator</fullName>
    </submittedName>
</protein>
<gene>
    <name evidence="1" type="ORF">GO493_20040</name>
</gene>
<dbReference type="InterPro" id="IPR000595">
    <property type="entry name" value="cNMP-bd_dom"/>
</dbReference>
<reference evidence="1 2" key="1">
    <citation type="submission" date="2019-12" db="EMBL/GenBank/DDBJ databases">
        <title>Chitinophaga sp. strain ysch24 (GDMCC 1.1355), whole genome shotgun sequence.</title>
        <authorList>
            <person name="Zhang X."/>
        </authorList>
    </citation>
    <scope>NUCLEOTIDE SEQUENCE [LARGE SCALE GENOMIC DNA]</scope>
    <source>
        <strain evidence="2">ysch24</strain>
    </source>
</reference>
<dbReference type="InterPro" id="IPR014710">
    <property type="entry name" value="RmlC-like_jellyroll"/>
</dbReference>
<proteinExistence type="predicted"/>
<evidence type="ECO:0000313" key="2">
    <source>
        <dbReference type="Proteomes" id="UP000461730"/>
    </source>
</evidence>
<dbReference type="SUPFAM" id="SSF51206">
    <property type="entry name" value="cAMP-binding domain-like"/>
    <property type="match status" value="1"/>
</dbReference>